<gene>
    <name evidence="1" type="ORF">A6V39_00265</name>
</gene>
<evidence type="ECO:0000313" key="2">
    <source>
        <dbReference type="Proteomes" id="UP000077623"/>
    </source>
</evidence>
<dbReference type="Proteomes" id="UP000077623">
    <property type="component" value="Unassembled WGS sequence"/>
</dbReference>
<protein>
    <submittedName>
        <fullName evidence="1">Uncharacterized protein</fullName>
    </submittedName>
</protein>
<dbReference type="AlphaFoldDB" id="A0A1A9QDE4"/>
<dbReference type="RefSeq" id="WP_187149716.1">
    <property type="nucleotide sequence ID" value="NZ_LWUJ01000010.1"/>
</dbReference>
<dbReference type="EMBL" id="LWUJ01000010">
    <property type="protein sequence ID" value="OAL10483.1"/>
    <property type="molecule type" value="Genomic_DNA"/>
</dbReference>
<reference evidence="2" key="1">
    <citation type="submission" date="2016-04" db="EMBL/GenBank/DDBJ databases">
        <authorList>
            <person name="Quiroz-Castaneda R.E."/>
            <person name="Martinez-Ocampo F."/>
        </authorList>
    </citation>
    <scope>NUCLEOTIDE SEQUENCE [LARGE SCALE GENOMIC DNA]</scope>
    <source>
        <strain evidence="2">INIFAP01</strain>
    </source>
</reference>
<name>A0A1A9QDE4_9MOLU</name>
<proteinExistence type="predicted"/>
<comment type="caution">
    <text evidence="1">The sequence shown here is derived from an EMBL/GenBank/DDBJ whole genome shotgun (WGS) entry which is preliminary data.</text>
</comment>
<keyword evidence="2" id="KW-1185">Reference proteome</keyword>
<sequence length="206" mass="22943">MALSTKNIALIGGGASAIAGGSAGTYYLLQDKTIEHRLASEGITLINGKDEYEAAFMERRNNEAFRTTIGNVNADTTSENGWGILKKWCEDNLKLDLSEKNVKNTLPKVKEYCAKPSLDIETRYIKLGKKLITENGWKEKYRTLKSGNNNIDQEIGIVSSAIADDSDNTKAGKALQKWCNQKIKTPLVQDKTDEIWKKVETRCLQP</sequence>
<organism evidence="1 2">
    <name type="scientific">Candidatus Mycoplasma haematobovis</name>
    <dbReference type="NCBI Taxonomy" id="432608"/>
    <lineage>
        <taxon>Bacteria</taxon>
        <taxon>Bacillati</taxon>
        <taxon>Mycoplasmatota</taxon>
        <taxon>Mollicutes</taxon>
        <taxon>Mycoplasmataceae</taxon>
        <taxon>Mycoplasma</taxon>
    </lineage>
</organism>
<evidence type="ECO:0000313" key="1">
    <source>
        <dbReference type="EMBL" id="OAL10483.1"/>
    </source>
</evidence>
<accession>A0A1A9QDE4</accession>
<dbReference type="STRING" id="432608.A6V39_00265"/>